<dbReference type="InterPro" id="IPR013977">
    <property type="entry name" value="GcvT_C"/>
</dbReference>
<evidence type="ECO:0000256" key="1">
    <source>
        <dbReference type="PIRSR" id="PIRSR006487-1"/>
    </source>
</evidence>
<evidence type="ECO:0000259" key="3">
    <source>
        <dbReference type="Pfam" id="PF08669"/>
    </source>
</evidence>
<sequence length="382" mass="43279">MAKDFLPTNTFFYPRTRLSPYFEGTQAAGAKAYSVYNHMYLPSWYRDTDEEYWALIKDVVIWDVAVERQVQIKGPDAFKFTNYITTKDLNKCKVNQCKYTLICDGSGGIINDPVLSRLDDNLFWLSISDSDVLLWAKGLAHNSKWNVELSEPDVAPMQVQGPKSKPLMISIFGPKVESLRYYHSMETTLSGMNMLVTRTGYTGEIGYEIYLKNAKKDGIKLWNTMLEAGKLYNISPGGPSLIRRLEHGIRNYGQDMRLENNPYEVGLGFAVDLDQEADFIGKKALIQIKKQELKQKIAGIEFGTERMKGWNEDFWPVMENGKQTGWVSTAAYSPGLKKNIGYAMLPIEKTEIGTKIIILARGVKTEATVIKEPFVKGKEKGK</sequence>
<evidence type="ECO:0000313" key="4">
    <source>
        <dbReference type="EMBL" id="ADI23032.1"/>
    </source>
</evidence>
<dbReference type="EMBL" id="GU568004">
    <property type="protein sequence ID" value="ADI23032.1"/>
    <property type="molecule type" value="Genomic_DNA"/>
</dbReference>
<organism evidence="4">
    <name type="scientific">uncultured Planctomycetales bacterium HF0770_03I01</name>
    <dbReference type="NCBI Taxonomy" id="723609"/>
    <lineage>
        <taxon>Bacteria</taxon>
        <taxon>Pseudomonadati</taxon>
        <taxon>Planctomycetota</taxon>
        <taxon>Planctomycetia</taxon>
        <taxon>Planctomycetales</taxon>
        <taxon>environmental samples</taxon>
    </lineage>
</organism>
<feature type="domain" description="GCVT N-terminal" evidence="2">
    <location>
        <begin position="25"/>
        <end position="274"/>
    </location>
</feature>
<protein>
    <submittedName>
        <fullName evidence="4">Glycine cleavage system T protein (Aminomethyltransferase)</fullName>
    </submittedName>
</protein>
<dbReference type="InterPro" id="IPR028896">
    <property type="entry name" value="GcvT/YgfZ/DmdA"/>
</dbReference>
<dbReference type="Pfam" id="PF08669">
    <property type="entry name" value="GCV_T_C"/>
    <property type="match status" value="1"/>
</dbReference>
<dbReference type="SUPFAM" id="SSF101790">
    <property type="entry name" value="Aminomethyltransferase beta-barrel domain"/>
    <property type="match status" value="1"/>
</dbReference>
<feature type="domain" description="Aminomethyltransferase C-terminal" evidence="3">
    <location>
        <begin position="316"/>
        <end position="376"/>
    </location>
</feature>
<dbReference type="GO" id="GO:0008168">
    <property type="term" value="F:methyltransferase activity"/>
    <property type="evidence" value="ECO:0007669"/>
    <property type="project" value="UniProtKB-KW"/>
</dbReference>
<dbReference type="PANTHER" id="PTHR43757">
    <property type="entry name" value="AMINOMETHYLTRANSFERASE"/>
    <property type="match status" value="1"/>
</dbReference>
<feature type="binding site" evidence="1">
    <location>
        <position position="208"/>
    </location>
    <ligand>
        <name>substrate</name>
    </ligand>
</feature>
<proteinExistence type="predicted"/>
<dbReference type="Gene3D" id="3.30.1360.120">
    <property type="entry name" value="Probable tRNA modification gtpase trme, domain 1"/>
    <property type="match status" value="1"/>
</dbReference>
<keyword evidence="4" id="KW-0808">Transferase</keyword>
<dbReference type="PIRSF" id="PIRSF006487">
    <property type="entry name" value="GcvT"/>
    <property type="match status" value="1"/>
</dbReference>
<dbReference type="InterPro" id="IPR029043">
    <property type="entry name" value="GcvT/YgfZ_C"/>
</dbReference>
<dbReference type="PANTHER" id="PTHR43757:SF2">
    <property type="entry name" value="AMINOMETHYLTRANSFERASE, MITOCHONDRIAL"/>
    <property type="match status" value="1"/>
</dbReference>
<dbReference type="GO" id="GO:0032259">
    <property type="term" value="P:methylation"/>
    <property type="evidence" value="ECO:0007669"/>
    <property type="project" value="UniProtKB-KW"/>
</dbReference>
<dbReference type="InterPro" id="IPR006222">
    <property type="entry name" value="GCVT_N"/>
</dbReference>
<evidence type="ECO:0000259" key="2">
    <source>
        <dbReference type="Pfam" id="PF01571"/>
    </source>
</evidence>
<dbReference type="InterPro" id="IPR027266">
    <property type="entry name" value="TrmE/GcvT-like"/>
</dbReference>
<dbReference type="SUPFAM" id="SSF103025">
    <property type="entry name" value="Folate-binding domain"/>
    <property type="match status" value="1"/>
</dbReference>
<name>E7C6F8_9BACT</name>
<dbReference type="Pfam" id="PF01571">
    <property type="entry name" value="GCV_T"/>
    <property type="match status" value="1"/>
</dbReference>
<accession>E7C6F8</accession>
<dbReference type="AlphaFoldDB" id="E7C6F8"/>
<reference evidence="4" key="1">
    <citation type="submission" date="2010-01" db="EMBL/GenBank/DDBJ databases">
        <title>Genome fragments of uncultured bacteria from the North Pacific subtropical Gyre.</title>
        <authorList>
            <person name="Pham V.D."/>
            <person name="Delong E.F."/>
        </authorList>
    </citation>
    <scope>NUCLEOTIDE SEQUENCE</scope>
</reference>
<dbReference type="GO" id="GO:0005829">
    <property type="term" value="C:cytosol"/>
    <property type="evidence" value="ECO:0007669"/>
    <property type="project" value="TreeGrafter"/>
</dbReference>
<keyword evidence="4" id="KW-0489">Methyltransferase</keyword>